<dbReference type="EMBL" id="AODQ01000057">
    <property type="protein sequence ID" value="EMR02467.1"/>
    <property type="molecule type" value="Genomic_DNA"/>
</dbReference>
<protein>
    <submittedName>
        <fullName evidence="1">Uncharacterized protein</fullName>
    </submittedName>
</protein>
<evidence type="ECO:0000313" key="1">
    <source>
        <dbReference type="EMBL" id="EMR02467.1"/>
    </source>
</evidence>
<sequence length="52" mass="6139">MCSNYTYTANFAESCAISKKRYEGYIGLWSLIYRLEILFFKDSLKIRGAFKK</sequence>
<keyword evidence="2" id="KW-1185">Reference proteome</keyword>
<gene>
    <name evidence="1" type="ORF">ADICEAN_02398</name>
</gene>
<organism evidence="1 2">
    <name type="scientific">Cesiribacter andamanensis AMV16</name>
    <dbReference type="NCBI Taxonomy" id="1279009"/>
    <lineage>
        <taxon>Bacteria</taxon>
        <taxon>Pseudomonadati</taxon>
        <taxon>Bacteroidota</taxon>
        <taxon>Cytophagia</taxon>
        <taxon>Cytophagales</taxon>
        <taxon>Cesiribacteraceae</taxon>
        <taxon>Cesiribacter</taxon>
    </lineage>
</organism>
<dbReference type="AlphaFoldDB" id="M7N593"/>
<dbReference type="Proteomes" id="UP000011910">
    <property type="component" value="Unassembled WGS sequence"/>
</dbReference>
<comment type="caution">
    <text evidence="1">The sequence shown here is derived from an EMBL/GenBank/DDBJ whole genome shotgun (WGS) entry which is preliminary data.</text>
</comment>
<name>M7N593_9BACT</name>
<accession>M7N593</accession>
<proteinExistence type="predicted"/>
<evidence type="ECO:0000313" key="2">
    <source>
        <dbReference type="Proteomes" id="UP000011910"/>
    </source>
</evidence>
<dbReference type="STRING" id="1279009.ADICEAN_02398"/>
<reference evidence="1 2" key="1">
    <citation type="journal article" date="2013" name="Genome Announc.">
        <title>Draft Genome Sequence of Cesiribacter andamanensis Strain AMV16T, Isolated from a Soil Sample from a Mud Volcano in the Andaman Islands, India.</title>
        <authorList>
            <person name="Shivaji S."/>
            <person name="Ara S."/>
            <person name="Begum Z."/>
            <person name="Srinivas T.N."/>
            <person name="Singh A."/>
            <person name="Kumar Pinnaka A."/>
        </authorList>
    </citation>
    <scope>NUCLEOTIDE SEQUENCE [LARGE SCALE GENOMIC DNA]</scope>
    <source>
        <strain evidence="1 2">AMV16</strain>
    </source>
</reference>